<organism evidence="1 2">
    <name type="scientific">Lactuca saligna</name>
    <name type="common">Willowleaf lettuce</name>
    <dbReference type="NCBI Taxonomy" id="75948"/>
    <lineage>
        <taxon>Eukaryota</taxon>
        <taxon>Viridiplantae</taxon>
        <taxon>Streptophyta</taxon>
        <taxon>Embryophyta</taxon>
        <taxon>Tracheophyta</taxon>
        <taxon>Spermatophyta</taxon>
        <taxon>Magnoliopsida</taxon>
        <taxon>eudicotyledons</taxon>
        <taxon>Gunneridae</taxon>
        <taxon>Pentapetalae</taxon>
        <taxon>asterids</taxon>
        <taxon>campanulids</taxon>
        <taxon>Asterales</taxon>
        <taxon>Asteraceae</taxon>
        <taxon>Cichorioideae</taxon>
        <taxon>Cichorieae</taxon>
        <taxon>Lactucinae</taxon>
        <taxon>Lactuca</taxon>
    </lineage>
</organism>
<dbReference type="EMBL" id="OX465085">
    <property type="protein sequence ID" value="CAI9302715.1"/>
    <property type="molecule type" value="Genomic_DNA"/>
</dbReference>
<protein>
    <submittedName>
        <fullName evidence="1">Uncharacterized protein</fullName>
    </submittedName>
</protein>
<proteinExistence type="predicted"/>
<name>A0AA36A1C6_LACSI</name>
<evidence type="ECO:0000313" key="1">
    <source>
        <dbReference type="EMBL" id="CAI9302715.1"/>
    </source>
</evidence>
<sequence>MVDLVMKRLMKHMLKKNTKNLMAMRRNRMLMRIHHNEDEENFYVNKVKVLESVGLVDGVEGDFNDIQEGSENLVECGVNQKVAKDYMKDILMGIIYLFEDDRNKEEISYDTVNNVTREMKKEDELIVLSLVKCCVECEVENYKVKKDGESVVESKARFGDTDFGNRLEEIAFGIPILCPNSLEYWYDQDVH</sequence>
<gene>
    <name evidence="1" type="ORF">LSALG_LOCUS41186</name>
</gene>
<dbReference type="AlphaFoldDB" id="A0AA36A1C6"/>
<evidence type="ECO:0000313" key="2">
    <source>
        <dbReference type="Proteomes" id="UP001177003"/>
    </source>
</evidence>
<keyword evidence="2" id="KW-1185">Reference proteome</keyword>
<dbReference type="Proteomes" id="UP001177003">
    <property type="component" value="Chromosome 9"/>
</dbReference>
<reference evidence="1" key="1">
    <citation type="submission" date="2023-04" db="EMBL/GenBank/DDBJ databases">
        <authorList>
            <person name="Vijverberg K."/>
            <person name="Xiong W."/>
            <person name="Schranz E."/>
        </authorList>
    </citation>
    <scope>NUCLEOTIDE SEQUENCE</scope>
</reference>
<accession>A0AA36A1C6</accession>